<evidence type="ECO:0000313" key="6">
    <source>
        <dbReference type="Proteomes" id="UP001470230"/>
    </source>
</evidence>
<dbReference type="EMBL" id="JAPFFF010000001">
    <property type="protein sequence ID" value="KAK8899874.1"/>
    <property type="molecule type" value="Genomic_DNA"/>
</dbReference>
<dbReference type="SUPFAM" id="SSF53300">
    <property type="entry name" value="vWA-like"/>
    <property type="match status" value="1"/>
</dbReference>
<keyword evidence="3" id="KW-0732">Signal</keyword>
<evidence type="ECO:0000259" key="4">
    <source>
        <dbReference type="PROSITE" id="PS50234"/>
    </source>
</evidence>
<dbReference type="Gene3D" id="3.40.50.410">
    <property type="entry name" value="von Willebrand factor, type A domain"/>
    <property type="match status" value="1"/>
</dbReference>
<dbReference type="PANTHER" id="PTHR47763:SF1">
    <property type="entry name" value="DUF659 DOMAIN-CONTAINING PROTEIN"/>
    <property type="match status" value="1"/>
</dbReference>
<feature type="domain" description="VWFA" evidence="4">
    <location>
        <begin position="13"/>
        <end position="209"/>
    </location>
</feature>
<name>A0ABR2L931_9EUKA</name>
<dbReference type="PANTHER" id="PTHR47763">
    <property type="entry name" value="ALPHA-PROTEIN KINASE VWKA"/>
    <property type="match status" value="1"/>
</dbReference>
<dbReference type="InterPro" id="IPR036465">
    <property type="entry name" value="vWFA_dom_sf"/>
</dbReference>
<evidence type="ECO:0000256" key="3">
    <source>
        <dbReference type="ARBA" id="ARBA00022729"/>
    </source>
</evidence>
<organism evidence="5 6">
    <name type="scientific">Tritrichomonas musculus</name>
    <dbReference type="NCBI Taxonomy" id="1915356"/>
    <lineage>
        <taxon>Eukaryota</taxon>
        <taxon>Metamonada</taxon>
        <taxon>Parabasalia</taxon>
        <taxon>Tritrichomonadida</taxon>
        <taxon>Tritrichomonadidae</taxon>
        <taxon>Tritrichomonas</taxon>
    </lineage>
</organism>
<evidence type="ECO:0000256" key="1">
    <source>
        <dbReference type="ARBA" id="ARBA00004613"/>
    </source>
</evidence>
<accession>A0ABR2L931</accession>
<dbReference type="Pfam" id="PF25106">
    <property type="entry name" value="VWA_4"/>
    <property type="match status" value="1"/>
</dbReference>
<evidence type="ECO:0000256" key="2">
    <source>
        <dbReference type="ARBA" id="ARBA00022525"/>
    </source>
</evidence>
<dbReference type="InterPro" id="IPR002035">
    <property type="entry name" value="VWF_A"/>
</dbReference>
<keyword evidence="6" id="KW-1185">Reference proteome</keyword>
<dbReference type="InterPro" id="IPR052969">
    <property type="entry name" value="Thr-specific_kinase-like"/>
</dbReference>
<proteinExistence type="predicted"/>
<evidence type="ECO:0000313" key="5">
    <source>
        <dbReference type="EMBL" id="KAK8899874.1"/>
    </source>
</evidence>
<dbReference type="CDD" id="cd00198">
    <property type="entry name" value="vWFA"/>
    <property type="match status" value="1"/>
</dbReference>
<protein>
    <recommendedName>
        <fullName evidence="4">VWFA domain-containing protein</fullName>
    </recommendedName>
</protein>
<comment type="subcellular location">
    <subcellularLocation>
        <location evidence="1">Secreted</location>
    </subcellularLocation>
</comment>
<gene>
    <name evidence="5" type="ORF">M9Y10_002197</name>
</gene>
<keyword evidence="2" id="KW-0964">Secreted</keyword>
<dbReference type="InterPro" id="IPR056861">
    <property type="entry name" value="HMCN1-like_VWA"/>
</dbReference>
<dbReference type="PROSITE" id="PS50234">
    <property type="entry name" value="VWFA"/>
    <property type="match status" value="1"/>
</dbReference>
<dbReference type="Proteomes" id="UP001470230">
    <property type="component" value="Unassembled WGS sequence"/>
</dbReference>
<sequence>MSIRKTKRTKIMDVLFIIDATGSMQKSIDAAHDKAEDLAFELQIHNRTASFKFGCICYRDPVDKEADQHLFFDFDQEIENLASFLSDVKASGGGDGPEDFVGALEIAFNKLSWREGGKRAIIWIADAPAHGKRYCGSDNHQEEEPKLEPLVEKLGRDHYYFVGLSLNGGADRTFSEMKDIYNANGGQSFKIVSFCPEKGNELERIKDTMKVSTINVVNEAISDFE</sequence>
<comment type="caution">
    <text evidence="5">The sequence shown here is derived from an EMBL/GenBank/DDBJ whole genome shotgun (WGS) entry which is preliminary data.</text>
</comment>
<reference evidence="5 6" key="1">
    <citation type="submission" date="2024-04" db="EMBL/GenBank/DDBJ databases">
        <title>Tritrichomonas musculus Genome.</title>
        <authorList>
            <person name="Alves-Ferreira E."/>
            <person name="Grigg M."/>
            <person name="Lorenzi H."/>
            <person name="Galac M."/>
        </authorList>
    </citation>
    <scope>NUCLEOTIDE SEQUENCE [LARGE SCALE GENOMIC DNA]</scope>
    <source>
        <strain evidence="5 6">EAF2021</strain>
    </source>
</reference>